<keyword evidence="2" id="KW-1185">Reference proteome</keyword>
<proteinExistence type="predicted"/>
<dbReference type="AlphaFoldDB" id="A0AAD8H0T4"/>
<dbReference type="EMBL" id="JAUIZM010000011">
    <property type="protein sequence ID" value="KAK1358268.1"/>
    <property type="molecule type" value="Genomic_DNA"/>
</dbReference>
<accession>A0AAD8H0T4</accession>
<dbReference type="Proteomes" id="UP001237642">
    <property type="component" value="Unassembled WGS sequence"/>
</dbReference>
<gene>
    <name evidence="1" type="ORF">POM88_051524</name>
</gene>
<organism evidence="1 2">
    <name type="scientific">Heracleum sosnowskyi</name>
    <dbReference type="NCBI Taxonomy" id="360622"/>
    <lineage>
        <taxon>Eukaryota</taxon>
        <taxon>Viridiplantae</taxon>
        <taxon>Streptophyta</taxon>
        <taxon>Embryophyta</taxon>
        <taxon>Tracheophyta</taxon>
        <taxon>Spermatophyta</taxon>
        <taxon>Magnoliopsida</taxon>
        <taxon>eudicotyledons</taxon>
        <taxon>Gunneridae</taxon>
        <taxon>Pentapetalae</taxon>
        <taxon>asterids</taxon>
        <taxon>campanulids</taxon>
        <taxon>Apiales</taxon>
        <taxon>Apiaceae</taxon>
        <taxon>Apioideae</taxon>
        <taxon>apioid superclade</taxon>
        <taxon>Tordylieae</taxon>
        <taxon>Tordyliinae</taxon>
        <taxon>Heracleum</taxon>
    </lineage>
</organism>
<name>A0AAD8H0T4_9APIA</name>
<evidence type="ECO:0000313" key="2">
    <source>
        <dbReference type="Proteomes" id="UP001237642"/>
    </source>
</evidence>
<protein>
    <submittedName>
        <fullName evidence="1">Uncharacterized protein</fullName>
    </submittedName>
</protein>
<sequence length="161" mass="18238">MPLILSTPHLYFASINNPPPPSPVIDNPPPLLKAFKVQVGFGFDCVSHDFEVLFLEYRKIDKKDVDLSEAILVLYMESADAIITFDLHIELFGLILYPSFVHTRKSNVPDGSLVEKELSLWTVVAVSHELVWNKMFTFGSGLEEIDWLFLYSGANQFFGKT</sequence>
<comment type="caution">
    <text evidence="1">The sequence shown here is derived from an EMBL/GenBank/DDBJ whole genome shotgun (WGS) entry which is preliminary data.</text>
</comment>
<evidence type="ECO:0000313" key="1">
    <source>
        <dbReference type="EMBL" id="KAK1358268.1"/>
    </source>
</evidence>
<reference evidence="1" key="1">
    <citation type="submission" date="2023-02" db="EMBL/GenBank/DDBJ databases">
        <title>Genome of toxic invasive species Heracleum sosnowskyi carries increased number of genes despite the absence of recent whole-genome duplications.</title>
        <authorList>
            <person name="Schelkunov M."/>
            <person name="Shtratnikova V."/>
            <person name="Makarenko M."/>
            <person name="Klepikova A."/>
            <person name="Omelchenko D."/>
            <person name="Novikova G."/>
            <person name="Obukhova E."/>
            <person name="Bogdanov V."/>
            <person name="Penin A."/>
            <person name="Logacheva M."/>
        </authorList>
    </citation>
    <scope>NUCLEOTIDE SEQUENCE</scope>
    <source>
        <strain evidence="1">Hsosn_3</strain>
        <tissue evidence="1">Leaf</tissue>
    </source>
</reference>
<reference evidence="1" key="2">
    <citation type="submission" date="2023-05" db="EMBL/GenBank/DDBJ databases">
        <authorList>
            <person name="Schelkunov M.I."/>
        </authorList>
    </citation>
    <scope>NUCLEOTIDE SEQUENCE</scope>
    <source>
        <strain evidence="1">Hsosn_3</strain>
        <tissue evidence="1">Leaf</tissue>
    </source>
</reference>